<organism evidence="10 11">
    <name type="scientific">Paenibacillus alginolyticus</name>
    <dbReference type="NCBI Taxonomy" id="59839"/>
    <lineage>
        <taxon>Bacteria</taxon>
        <taxon>Bacillati</taxon>
        <taxon>Bacillota</taxon>
        <taxon>Bacilli</taxon>
        <taxon>Bacillales</taxon>
        <taxon>Paenibacillaceae</taxon>
        <taxon>Paenibacillus</taxon>
    </lineage>
</organism>
<dbReference type="SUPFAM" id="SSF52172">
    <property type="entry name" value="CheY-like"/>
    <property type="match status" value="1"/>
</dbReference>
<evidence type="ECO:0000256" key="7">
    <source>
        <dbReference type="PROSITE-ProRule" id="PRU01091"/>
    </source>
</evidence>
<dbReference type="InterPro" id="IPR001867">
    <property type="entry name" value="OmpR/PhoB-type_DNA-bd"/>
</dbReference>
<keyword evidence="11" id="KW-1185">Reference proteome</keyword>
<dbReference type="Pfam" id="PF00486">
    <property type="entry name" value="Trans_reg_C"/>
    <property type="match status" value="1"/>
</dbReference>
<dbReference type="RefSeq" id="WP_268613803.1">
    <property type="nucleotide sequence ID" value="NZ_JAMDMX010000011.1"/>
</dbReference>
<dbReference type="PANTHER" id="PTHR48111:SF22">
    <property type="entry name" value="REGULATOR OF RPOS"/>
    <property type="match status" value="1"/>
</dbReference>
<dbReference type="Gene3D" id="3.40.50.2300">
    <property type="match status" value="1"/>
</dbReference>
<dbReference type="Pfam" id="PF00072">
    <property type="entry name" value="Response_reg"/>
    <property type="match status" value="1"/>
</dbReference>
<dbReference type="SUPFAM" id="SSF46894">
    <property type="entry name" value="C-terminal effector domain of the bipartite response regulators"/>
    <property type="match status" value="1"/>
</dbReference>
<dbReference type="InterPro" id="IPR016032">
    <property type="entry name" value="Sig_transdc_resp-reg_C-effctor"/>
</dbReference>
<dbReference type="CDD" id="cd17574">
    <property type="entry name" value="REC_OmpR"/>
    <property type="match status" value="1"/>
</dbReference>
<evidence type="ECO:0000256" key="3">
    <source>
        <dbReference type="ARBA" id="ARBA00023015"/>
    </source>
</evidence>
<evidence type="ECO:0000256" key="5">
    <source>
        <dbReference type="ARBA" id="ARBA00023163"/>
    </source>
</evidence>
<feature type="DNA-binding region" description="OmpR/PhoB-type" evidence="7">
    <location>
        <begin position="135"/>
        <end position="232"/>
    </location>
</feature>
<evidence type="ECO:0000256" key="2">
    <source>
        <dbReference type="ARBA" id="ARBA00023012"/>
    </source>
</evidence>
<feature type="domain" description="Response regulatory" evidence="8">
    <location>
        <begin position="4"/>
        <end position="118"/>
    </location>
</feature>
<comment type="caution">
    <text evidence="10">The sequence shown here is derived from an EMBL/GenBank/DDBJ whole genome shotgun (WGS) entry which is preliminary data.</text>
</comment>
<evidence type="ECO:0000256" key="1">
    <source>
        <dbReference type="ARBA" id="ARBA00022553"/>
    </source>
</evidence>
<sequence length="237" mass="27436">MLPKILLIEQDITLAELLSYSLKQKGYEVRILSRNADGIREAVNQQYDLVLFDAQAPHLAGLQVLTTLRRKGLSVPIIVMSNFIDEGMAVKALRLGAEDYFNKPFNVSVFLAKIETVLRHYKREHTVSLQLHTDEQAFCIGKFEIYPERLEIWLYGENIPLRAKEFELLRFLLSHAQKVFTLDDIIDTIWSDKKIKPGVARGYVSSLRKKLEQRGNYAEIQQRKNIGYMLILNERNV</sequence>
<dbReference type="PROSITE" id="PS50110">
    <property type="entry name" value="RESPONSE_REGULATORY"/>
    <property type="match status" value="1"/>
</dbReference>
<feature type="modified residue" description="4-aspartylphosphate" evidence="6">
    <location>
        <position position="53"/>
    </location>
</feature>
<reference evidence="10 11" key="1">
    <citation type="submission" date="2022-05" db="EMBL/GenBank/DDBJ databases">
        <title>Genome Sequencing of Bee-Associated Microbes.</title>
        <authorList>
            <person name="Dunlap C."/>
        </authorList>
    </citation>
    <scope>NUCLEOTIDE SEQUENCE [LARGE SCALE GENOMIC DNA]</scope>
    <source>
        <strain evidence="10 11">NRRL B-14421</strain>
    </source>
</reference>
<dbReference type="EMBL" id="JAMDMX010000011">
    <property type="protein sequence ID" value="MCY9692214.1"/>
    <property type="molecule type" value="Genomic_DNA"/>
</dbReference>
<evidence type="ECO:0000259" key="8">
    <source>
        <dbReference type="PROSITE" id="PS50110"/>
    </source>
</evidence>
<evidence type="ECO:0000313" key="10">
    <source>
        <dbReference type="EMBL" id="MCY9692214.1"/>
    </source>
</evidence>
<dbReference type="PANTHER" id="PTHR48111">
    <property type="entry name" value="REGULATOR OF RPOS"/>
    <property type="match status" value="1"/>
</dbReference>
<proteinExistence type="predicted"/>
<keyword evidence="4 7" id="KW-0238">DNA-binding</keyword>
<protein>
    <submittedName>
        <fullName evidence="10">Response regulator transcription factor</fullName>
    </submittedName>
</protein>
<accession>A0ABT4G7U6</accession>
<dbReference type="Gene3D" id="1.10.10.10">
    <property type="entry name" value="Winged helix-like DNA-binding domain superfamily/Winged helix DNA-binding domain"/>
    <property type="match status" value="1"/>
</dbReference>
<evidence type="ECO:0000313" key="11">
    <source>
        <dbReference type="Proteomes" id="UP001527099"/>
    </source>
</evidence>
<dbReference type="PROSITE" id="PS51755">
    <property type="entry name" value="OMPR_PHOB"/>
    <property type="match status" value="1"/>
</dbReference>
<dbReference type="SMART" id="SM00862">
    <property type="entry name" value="Trans_reg_C"/>
    <property type="match status" value="1"/>
</dbReference>
<dbReference type="InterPro" id="IPR036388">
    <property type="entry name" value="WH-like_DNA-bd_sf"/>
</dbReference>
<dbReference type="InterPro" id="IPR001789">
    <property type="entry name" value="Sig_transdc_resp-reg_receiver"/>
</dbReference>
<dbReference type="Proteomes" id="UP001527099">
    <property type="component" value="Unassembled WGS sequence"/>
</dbReference>
<gene>
    <name evidence="10" type="ORF">M5X19_04710</name>
</gene>
<keyword evidence="5" id="KW-0804">Transcription</keyword>
<keyword evidence="1 6" id="KW-0597">Phosphoprotein</keyword>
<dbReference type="CDD" id="cd00383">
    <property type="entry name" value="trans_reg_C"/>
    <property type="match status" value="1"/>
</dbReference>
<keyword evidence="3" id="KW-0805">Transcription regulation</keyword>
<keyword evidence="2" id="KW-0902">Two-component regulatory system</keyword>
<dbReference type="InterPro" id="IPR039420">
    <property type="entry name" value="WalR-like"/>
</dbReference>
<evidence type="ECO:0000256" key="4">
    <source>
        <dbReference type="ARBA" id="ARBA00023125"/>
    </source>
</evidence>
<dbReference type="SMART" id="SM00448">
    <property type="entry name" value="REC"/>
    <property type="match status" value="1"/>
</dbReference>
<evidence type="ECO:0000256" key="6">
    <source>
        <dbReference type="PROSITE-ProRule" id="PRU00169"/>
    </source>
</evidence>
<name>A0ABT4G7U6_9BACL</name>
<dbReference type="InterPro" id="IPR011006">
    <property type="entry name" value="CheY-like_superfamily"/>
</dbReference>
<feature type="domain" description="OmpR/PhoB-type" evidence="9">
    <location>
        <begin position="135"/>
        <end position="232"/>
    </location>
</feature>
<evidence type="ECO:0000259" key="9">
    <source>
        <dbReference type="PROSITE" id="PS51755"/>
    </source>
</evidence>